<keyword evidence="2" id="KW-1185">Reference proteome</keyword>
<reference evidence="2" key="1">
    <citation type="submission" date="2015-07" db="EMBL/GenBank/DDBJ databases">
        <title>Complete genome sequence and phylogenetic analysis of Limnochorda pilosa.</title>
        <authorList>
            <person name="Watanabe M."/>
            <person name="Kojima H."/>
            <person name="Fukui M."/>
        </authorList>
    </citation>
    <scope>NUCLEOTIDE SEQUENCE [LARGE SCALE GENOMIC DNA]</scope>
    <source>
        <strain evidence="2">HC45</strain>
    </source>
</reference>
<dbReference type="Proteomes" id="UP000065807">
    <property type="component" value="Chromosome"/>
</dbReference>
<evidence type="ECO:0000313" key="2">
    <source>
        <dbReference type="Proteomes" id="UP000065807"/>
    </source>
</evidence>
<dbReference type="STRING" id="1555112.LIP_0362"/>
<protein>
    <submittedName>
        <fullName evidence="1">Thiol-disulfide oxidoreductase</fullName>
    </submittedName>
</protein>
<dbReference type="KEGG" id="lpil:LIP_0362"/>
<dbReference type="OrthoDB" id="5240640at2"/>
<sequence>MARSTAASFGAADLCFVVLPHPMGGIKREAIRAQADNAFEAVVRAAVDWRPSAAQMASRRGAYPSEHFTFQGSLDDVIALYSGNGWSDGLPIIPPTPDRVAAMLKGTHRSPDTVIGTVPPRMGMLTVELAAVHAVMAGARPEHFPLILAAADALLDPRHDFRSATTTTNPCAIFILVTGPAVQEIGVQYAEGALAPGPFSGPNATVGRAINLIMDVVGGSKPPSPDKSTLGSPASYTMVLGENVDATPWKTVNEQLGFDRDANLVTVFEMRSFVNFNLHNPNTAEGLLDPMAATIGPVAGLAENAFECGRGPAKVLALSPEHAATIAGEGWTEADVKAYLHEHASISMERYLVRNNGVEPDCRQDEAEPSVLAEPGNVLVVVAGGPGKHSVYLETTRYAPVSKSLEAWR</sequence>
<gene>
    <name evidence="1" type="ORF">LIP_0362</name>
</gene>
<dbReference type="AlphaFoldDB" id="A0A0K2SHD2"/>
<organism evidence="1 2">
    <name type="scientific">Limnochorda pilosa</name>
    <dbReference type="NCBI Taxonomy" id="1555112"/>
    <lineage>
        <taxon>Bacteria</taxon>
        <taxon>Bacillati</taxon>
        <taxon>Bacillota</taxon>
        <taxon>Limnochordia</taxon>
        <taxon>Limnochordales</taxon>
        <taxon>Limnochordaceae</taxon>
        <taxon>Limnochorda</taxon>
    </lineage>
</organism>
<evidence type="ECO:0000313" key="1">
    <source>
        <dbReference type="EMBL" id="BAS26219.1"/>
    </source>
</evidence>
<name>A0A0K2SHD2_LIMPI</name>
<reference evidence="2" key="2">
    <citation type="journal article" date="2016" name="Int. J. Syst. Evol. Microbiol.">
        <title>Complete genome sequence and cell structure of Limnochorda pilosa, a Gram-negative spore-former within the phylum Firmicutes.</title>
        <authorList>
            <person name="Watanabe M."/>
            <person name="Kojima H."/>
            <person name="Fukui M."/>
        </authorList>
    </citation>
    <scope>NUCLEOTIDE SEQUENCE [LARGE SCALE GENOMIC DNA]</scope>
    <source>
        <strain evidence="2">HC45</strain>
    </source>
</reference>
<accession>A0A0K2SHD2</accession>
<proteinExistence type="predicted"/>
<dbReference type="EMBL" id="AP014924">
    <property type="protein sequence ID" value="BAS26219.1"/>
    <property type="molecule type" value="Genomic_DNA"/>
</dbReference>